<dbReference type="RefSeq" id="WP_157336431.1">
    <property type="nucleotide sequence ID" value="NZ_RHLK01000007.1"/>
</dbReference>
<dbReference type="Proteomes" id="UP000490800">
    <property type="component" value="Unassembled WGS sequence"/>
</dbReference>
<dbReference type="InterPro" id="IPR050959">
    <property type="entry name" value="MarA-like"/>
</dbReference>
<dbReference type="InterPro" id="IPR018060">
    <property type="entry name" value="HTH_AraC"/>
</dbReference>
<dbReference type="InterPro" id="IPR011256">
    <property type="entry name" value="Reg_factor_effector_dom_sf"/>
</dbReference>
<dbReference type="SMART" id="SM00871">
    <property type="entry name" value="AraC_E_bind"/>
    <property type="match status" value="1"/>
</dbReference>
<dbReference type="Pfam" id="PF14526">
    <property type="entry name" value="Cass2"/>
    <property type="match status" value="1"/>
</dbReference>
<protein>
    <submittedName>
        <fullName evidence="5">Helix-turn-helix domain-containing protein</fullName>
    </submittedName>
</protein>
<dbReference type="PANTHER" id="PTHR47504">
    <property type="entry name" value="RIGHT ORIGIN-BINDING PROTEIN"/>
    <property type="match status" value="1"/>
</dbReference>
<dbReference type="GO" id="GO:0043565">
    <property type="term" value="F:sequence-specific DNA binding"/>
    <property type="evidence" value="ECO:0007669"/>
    <property type="project" value="InterPro"/>
</dbReference>
<keyword evidence="6" id="KW-1185">Reference proteome</keyword>
<dbReference type="Pfam" id="PF12833">
    <property type="entry name" value="HTH_18"/>
    <property type="match status" value="1"/>
</dbReference>
<accession>A0A7X3K083</accession>
<keyword evidence="2" id="KW-0238">DNA-binding</keyword>
<evidence type="ECO:0000256" key="2">
    <source>
        <dbReference type="ARBA" id="ARBA00023125"/>
    </source>
</evidence>
<dbReference type="InterPro" id="IPR029441">
    <property type="entry name" value="Cass2"/>
</dbReference>
<keyword evidence="3" id="KW-0804">Transcription</keyword>
<dbReference type="Gene3D" id="1.10.10.60">
    <property type="entry name" value="Homeodomain-like"/>
    <property type="match status" value="2"/>
</dbReference>
<comment type="caution">
    <text evidence="5">The sequence shown here is derived from an EMBL/GenBank/DDBJ whole genome shotgun (WGS) entry which is preliminary data.</text>
</comment>
<evidence type="ECO:0000256" key="1">
    <source>
        <dbReference type="ARBA" id="ARBA00023015"/>
    </source>
</evidence>
<dbReference type="AlphaFoldDB" id="A0A7X3K083"/>
<dbReference type="SUPFAM" id="SSF55136">
    <property type="entry name" value="Probable bacterial effector-binding domain"/>
    <property type="match status" value="1"/>
</dbReference>
<dbReference type="InterPro" id="IPR010499">
    <property type="entry name" value="AraC_E-bd"/>
</dbReference>
<reference evidence="5 6" key="1">
    <citation type="journal article" date="2019" name="Microorganisms">
        <title>Paenibacillus lutrae sp. nov., A Chitinolytic Species Isolated from A River Otter in Castril Natural Park, Granada, Spain.</title>
        <authorList>
            <person name="Rodriguez M."/>
            <person name="Reina J.C."/>
            <person name="Bejar V."/>
            <person name="Llamas I."/>
        </authorList>
    </citation>
    <scope>NUCLEOTIDE SEQUENCE [LARGE SCALE GENOMIC DNA]</scope>
    <source>
        <strain evidence="5 6">N10</strain>
    </source>
</reference>
<proteinExistence type="predicted"/>
<dbReference type="PROSITE" id="PS01124">
    <property type="entry name" value="HTH_ARAC_FAMILY_2"/>
    <property type="match status" value="1"/>
</dbReference>
<dbReference type="SMART" id="SM00342">
    <property type="entry name" value="HTH_ARAC"/>
    <property type="match status" value="1"/>
</dbReference>
<dbReference type="InterPro" id="IPR009057">
    <property type="entry name" value="Homeodomain-like_sf"/>
</dbReference>
<feature type="domain" description="HTH araC/xylS-type" evidence="4">
    <location>
        <begin position="8"/>
        <end position="106"/>
    </location>
</feature>
<gene>
    <name evidence="5" type="ORF">EDM21_14460</name>
</gene>
<evidence type="ECO:0000313" key="6">
    <source>
        <dbReference type="Proteomes" id="UP000490800"/>
    </source>
</evidence>
<dbReference type="PANTHER" id="PTHR47504:SF5">
    <property type="entry name" value="RIGHT ORIGIN-BINDING PROTEIN"/>
    <property type="match status" value="1"/>
</dbReference>
<organism evidence="5 6">
    <name type="scientific">Paenibacillus lutrae</name>
    <dbReference type="NCBI Taxonomy" id="2078573"/>
    <lineage>
        <taxon>Bacteria</taxon>
        <taxon>Bacillati</taxon>
        <taxon>Bacillota</taxon>
        <taxon>Bacilli</taxon>
        <taxon>Bacillales</taxon>
        <taxon>Paenibacillaceae</taxon>
        <taxon>Paenibacillus</taxon>
    </lineage>
</organism>
<evidence type="ECO:0000313" key="5">
    <source>
        <dbReference type="EMBL" id="MVP00711.1"/>
    </source>
</evidence>
<dbReference type="SUPFAM" id="SSF46689">
    <property type="entry name" value="Homeodomain-like"/>
    <property type="match status" value="2"/>
</dbReference>
<dbReference type="Gene3D" id="3.20.80.10">
    <property type="entry name" value="Regulatory factor, effector binding domain"/>
    <property type="match status" value="1"/>
</dbReference>
<evidence type="ECO:0000259" key="4">
    <source>
        <dbReference type="PROSITE" id="PS01124"/>
    </source>
</evidence>
<dbReference type="OrthoDB" id="9801123at2"/>
<evidence type="ECO:0000256" key="3">
    <source>
        <dbReference type="ARBA" id="ARBA00023163"/>
    </source>
</evidence>
<dbReference type="GO" id="GO:0003700">
    <property type="term" value="F:DNA-binding transcription factor activity"/>
    <property type="evidence" value="ECO:0007669"/>
    <property type="project" value="InterPro"/>
</dbReference>
<name>A0A7X3K083_9BACL</name>
<keyword evidence="1" id="KW-0805">Transcription regulation</keyword>
<dbReference type="EMBL" id="RHLK01000007">
    <property type="protein sequence ID" value="MVP00711.1"/>
    <property type="molecule type" value="Genomic_DNA"/>
</dbReference>
<sequence>MDWLDRMNNAMEYVETHLSEEIHYDQVARIACCSTYHFQRMFPFITGVPLSEYIRRRRLTLAAFELQQSGTKVIDTALKYGYESPEAFSRAFKKMHGVMPMSARDKGVSLKAYPRLSFHISIRGDVEMNYRIEEKQAFEMFGVATVINDAGDPFEQPFVEIPAFWTKCVADGTVDRIRAAAGLGENGQLHSVLYNNHGGKFSYMIGYFLPQSGLPGEFEKLHIPPQTYAIFATGLYPDGQSGIHELWRRIWGEWFPSSNYEFANGPEFEMTYDRGNDMYEMEVWIPVVNKSAS</sequence>